<evidence type="ECO:0000256" key="5">
    <source>
        <dbReference type="RuleBase" id="RU364012"/>
    </source>
</evidence>
<organism evidence="8 9">
    <name type="scientific">Rhamnella rubrinervis</name>
    <dbReference type="NCBI Taxonomy" id="2594499"/>
    <lineage>
        <taxon>Eukaryota</taxon>
        <taxon>Viridiplantae</taxon>
        <taxon>Streptophyta</taxon>
        <taxon>Embryophyta</taxon>
        <taxon>Tracheophyta</taxon>
        <taxon>Spermatophyta</taxon>
        <taxon>Magnoliopsida</taxon>
        <taxon>eudicotyledons</taxon>
        <taxon>Gunneridae</taxon>
        <taxon>Pentapetalae</taxon>
        <taxon>rosids</taxon>
        <taxon>fabids</taxon>
        <taxon>Rosales</taxon>
        <taxon>Rhamnaceae</taxon>
        <taxon>rhamnoid group</taxon>
        <taxon>Rhamneae</taxon>
        <taxon>Rhamnella</taxon>
    </lineage>
</organism>
<dbReference type="OrthoDB" id="1930990at2759"/>
<evidence type="ECO:0000256" key="1">
    <source>
        <dbReference type="ARBA" id="ARBA00008956"/>
    </source>
</evidence>
<dbReference type="EMBL" id="VOIH02000008">
    <property type="protein sequence ID" value="KAF3438829.1"/>
    <property type="molecule type" value="Genomic_DNA"/>
</dbReference>
<keyword evidence="4 5" id="KW-0287">Flowering</keyword>
<gene>
    <name evidence="8" type="ORF">FNV43_RR17104</name>
</gene>
<keyword evidence="9" id="KW-1185">Reference proteome</keyword>
<keyword evidence="2 5" id="KW-0217">Developmental protein</keyword>
<dbReference type="InterPro" id="IPR012474">
    <property type="entry name" value="Frigida"/>
</dbReference>
<evidence type="ECO:0000256" key="4">
    <source>
        <dbReference type="ARBA" id="ARBA00023089"/>
    </source>
</evidence>
<dbReference type="GO" id="GO:0030154">
    <property type="term" value="P:cell differentiation"/>
    <property type="evidence" value="ECO:0007669"/>
    <property type="project" value="UniProtKB-KW"/>
</dbReference>
<dbReference type="PANTHER" id="PTHR31791">
    <property type="entry name" value="FRIGIDA-LIKE PROTEIN 3-RELATED"/>
    <property type="match status" value="1"/>
</dbReference>
<feature type="compositionally biased region" description="Gly residues" evidence="7">
    <location>
        <begin position="480"/>
        <end position="491"/>
    </location>
</feature>
<evidence type="ECO:0000256" key="3">
    <source>
        <dbReference type="ARBA" id="ARBA00022782"/>
    </source>
</evidence>
<dbReference type="GO" id="GO:0009908">
    <property type="term" value="P:flower development"/>
    <property type="evidence" value="ECO:0007669"/>
    <property type="project" value="UniProtKB-KW"/>
</dbReference>
<feature type="compositionally biased region" description="Basic and acidic residues" evidence="7">
    <location>
        <begin position="445"/>
        <end position="459"/>
    </location>
</feature>
<feature type="compositionally biased region" description="Basic residues" evidence="7">
    <location>
        <begin position="461"/>
        <end position="476"/>
    </location>
</feature>
<evidence type="ECO:0000256" key="6">
    <source>
        <dbReference type="SAM" id="Coils"/>
    </source>
</evidence>
<evidence type="ECO:0000313" key="8">
    <source>
        <dbReference type="EMBL" id="KAF3438829.1"/>
    </source>
</evidence>
<feature type="region of interest" description="Disordered" evidence="7">
    <location>
        <begin position="114"/>
        <end position="151"/>
    </location>
</feature>
<dbReference type="AlphaFoldDB" id="A0A8K0E3F8"/>
<dbReference type="Pfam" id="PF07899">
    <property type="entry name" value="Frigida"/>
    <property type="match status" value="1"/>
</dbReference>
<evidence type="ECO:0000256" key="2">
    <source>
        <dbReference type="ARBA" id="ARBA00022473"/>
    </source>
</evidence>
<evidence type="ECO:0000313" key="9">
    <source>
        <dbReference type="Proteomes" id="UP000796880"/>
    </source>
</evidence>
<evidence type="ECO:0000256" key="7">
    <source>
        <dbReference type="SAM" id="MobiDB-lite"/>
    </source>
</evidence>
<proteinExistence type="inferred from homology"/>
<name>A0A8K0E3F8_9ROSA</name>
<keyword evidence="6" id="KW-0175">Coiled coil</keyword>
<feature type="compositionally biased region" description="Polar residues" evidence="7">
    <location>
        <begin position="133"/>
        <end position="143"/>
    </location>
</feature>
<sequence>MADTEQVAASDINSSLIEQLGKAVLDLEAYKAASEDRVQWMEVGEHFRNLDIMLKNKFEEIEAKEREFREKEAENHKLIAEREAAVNAKEQDLLDRIQELKDAAVAVIADARANHQPAASEPVEDGDNRDSKVSSSLGDTNSPEDIPLKTGENGEGVAVVVKPRPELIQFCEQMDSKSLLNYSMENYKKLYVIREELSVALESASDPARLVLDSLEGFYPSDEINQPGGKGVAALQGMRKSCVMFMEAMTTLLARADPGADHLLNPETKQQAKAIADEWKPKLASADNDSANGISLEAEAFLQLLATFRIASEFDEEELCKLVLAVAHRRQAPELCRSLGLTHKMPGLIEQLINSGKQIDAVRFIHSFELTRSFPLVPLLKAYLKDLRRNSQGKGENVGDAAGPQDDANAQELAALKTVIRCVEEYKLEAEYTLDPLQKRVAQLERSRADKKRGGEFGKRQQPKKQKANGRFRGHRAPGVTGGSAPAGGRQGPPAFVERAAYAAGMADRYPHPAPHHAYDYQVPNQPAYAQQANDHRLYYYPQDDRVAAPSYNAAPPNYSSYVGGGLPSHQPYM</sequence>
<comment type="caution">
    <text evidence="8">The sequence shown here is derived from an EMBL/GenBank/DDBJ whole genome shotgun (WGS) entry which is preliminary data.</text>
</comment>
<dbReference type="PANTHER" id="PTHR31791:SF41">
    <property type="entry name" value="FRIGIDA-LIKE PROTEIN"/>
    <property type="match status" value="1"/>
</dbReference>
<reference evidence="8" key="1">
    <citation type="submission" date="2020-03" db="EMBL/GenBank/DDBJ databases">
        <title>A high-quality chromosome-level genome assembly of a woody plant with both climbing and erect habits, Rhamnella rubrinervis.</title>
        <authorList>
            <person name="Lu Z."/>
            <person name="Yang Y."/>
            <person name="Zhu X."/>
            <person name="Sun Y."/>
        </authorList>
    </citation>
    <scope>NUCLEOTIDE SEQUENCE</scope>
    <source>
        <strain evidence="8">BYM</strain>
        <tissue evidence="8">Leaf</tissue>
    </source>
</reference>
<keyword evidence="3 5" id="KW-0221">Differentiation</keyword>
<comment type="similarity">
    <text evidence="1 5">Belongs to the Frigida family.</text>
</comment>
<accession>A0A8K0E3F8</accession>
<feature type="region of interest" description="Disordered" evidence="7">
    <location>
        <begin position="445"/>
        <end position="491"/>
    </location>
</feature>
<protein>
    <recommendedName>
        <fullName evidence="5">FRIGIDA-like protein</fullName>
    </recommendedName>
</protein>
<dbReference type="Proteomes" id="UP000796880">
    <property type="component" value="Unassembled WGS sequence"/>
</dbReference>
<feature type="coiled-coil region" evidence="6">
    <location>
        <begin position="54"/>
        <end position="81"/>
    </location>
</feature>